<dbReference type="SUPFAM" id="SSF58104">
    <property type="entry name" value="Methyl-accepting chemotaxis protein (MCP) signaling domain"/>
    <property type="match status" value="1"/>
</dbReference>
<keyword evidence="1 3" id="KW-0807">Transducer</keyword>
<dbReference type="CDD" id="cd06225">
    <property type="entry name" value="HAMP"/>
    <property type="match status" value="1"/>
</dbReference>
<dbReference type="PANTHER" id="PTHR32089:SF112">
    <property type="entry name" value="LYSOZYME-LIKE PROTEIN-RELATED"/>
    <property type="match status" value="1"/>
</dbReference>
<evidence type="ECO:0000313" key="7">
    <source>
        <dbReference type="EMBL" id="OPX43320.1"/>
    </source>
</evidence>
<dbReference type="OrthoDB" id="9814363at2"/>
<dbReference type="Pfam" id="PF00672">
    <property type="entry name" value="HAMP"/>
    <property type="match status" value="1"/>
</dbReference>
<dbReference type="InterPro" id="IPR003660">
    <property type="entry name" value="HAMP_dom"/>
</dbReference>
<dbReference type="PROSITE" id="PS50885">
    <property type="entry name" value="HAMP"/>
    <property type="match status" value="1"/>
</dbReference>
<proteinExistence type="inferred from homology"/>
<feature type="transmembrane region" description="Helical" evidence="4">
    <location>
        <begin position="181"/>
        <end position="203"/>
    </location>
</feature>
<dbReference type="Pfam" id="PF00015">
    <property type="entry name" value="MCPsignal"/>
    <property type="match status" value="1"/>
</dbReference>
<dbReference type="RefSeq" id="WP_080065317.1">
    <property type="nucleotide sequence ID" value="NZ_MZGX01000019.1"/>
</dbReference>
<organism evidence="7 8">
    <name type="scientific">Ruminiclostridium hungatei</name>
    <name type="common">Clostridium hungatei</name>
    <dbReference type="NCBI Taxonomy" id="48256"/>
    <lineage>
        <taxon>Bacteria</taxon>
        <taxon>Bacillati</taxon>
        <taxon>Bacillota</taxon>
        <taxon>Clostridia</taxon>
        <taxon>Eubacteriales</taxon>
        <taxon>Oscillospiraceae</taxon>
        <taxon>Ruminiclostridium</taxon>
    </lineage>
</organism>
<dbReference type="STRING" id="48256.CLHUN_28680"/>
<keyword evidence="4" id="KW-0812">Transmembrane</keyword>
<name>A0A1V4SHH2_RUMHU</name>
<dbReference type="EMBL" id="MZGX01000019">
    <property type="protein sequence ID" value="OPX43320.1"/>
    <property type="molecule type" value="Genomic_DNA"/>
</dbReference>
<sequence length="565" mass="61962">MKSIRIKIVLPIIAILVLFVGFMVFQIMSIQNNLSQVKLMNDKYFYTLAKAEELKYSVVQVQQWLTDISATRGISGFDSGFSEAENSAREFNSIIAKLIQANPEKEKQLKQIQADFIPYFEDGKKMAEAYIKDGPSRGNLMMIGFDDAANSLTSDINRFKTEAYTNIQKSMKDIEQSVDNTLTVVMFSIAIVIIVAAAAWIFVARGVVRPIRVVLGKLKAMASNSGDLTRRIDYDSRDEIGELARNFNLMQESFREMITIIKDESQSVEAAVEKAGTNIGRLSELIEEVSSTTEELSAGMQETAASTEKMSDSAMEIQASIEGISNKAQDGRNSAALITDRSEELKEKAVLSKETADEICKDTRDKLVEAIQKSGEVERIAVLSEAILQIASQTNLLALNAAIEAARAGEAGKGFAVVADEIRKLAESSKTTVAEIQSVTGVVVASVENMVSTSEHMLEFINNQVIPDYKVLVETGEQYSSDADMVSNMTAEFSSASDEIMESIQDVARVIGDISRATNESAYGTSHIADKVMSISQESMNVVRQNGEVSASIARLTEMCNRFTV</sequence>
<evidence type="ECO:0000256" key="3">
    <source>
        <dbReference type="PROSITE-ProRule" id="PRU00284"/>
    </source>
</evidence>
<protein>
    <submittedName>
        <fullName evidence="7">Methyl-accepting chemotaxis protein McpB</fullName>
    </submittedName>
</protein>
<dbReference type="AlphaFoldDB" id="A0A1V4SHH2"/>
<dbReference type="GO" id="GO:0007165">
    <property type="term" value="P:signal transduction"/>
    <property type="evidence" value="ECO:0007669"/>
    <property type="project" value="UniProtKB-KW"/>
</dbReference>
<keyword evidence="4" id="KW-1133">Transmembrane helix</keyword>
<evidence type="ECO:0000256" key="2">
    <source>
        <dbReference type="ARBA" id="ARBA00029447"/>
    </source>
</evidence>
<evidence type="ECO:0000313" key="8">
    <source>
        <dbReference type="Proteomes" id="UP000191554"/>
    </source>
</evidence>
<dbReference type="InterPro" id="IPR004089">
    <property type="entry name" value="MCPsignal_dom"/>
</dbReference>
<reference evidence="7 8" key="1">
    <citation type="submission" date="2017-03" db="EMBL/GenBank/DDBJ databases">
        <title>Genome sequence of Clostridium hungatei DSM 14427.</title>
        <authorList>
            <person name="Poehlein A."/>
            <person name="Daniel R."/>
        </authorList>
    </citation>
    <scope>NUCLEOTIDE SEQUENCE [LARGE SCALE GENOMIC DNA]</scope>
    <source>
        <strain evidence="7 8">DSM 14427</strain>
    </source>
</reference>
<dbReference type="InterPro" id="IPR004090">
    <property type="entry name" value="Chemotax_Me-accpt_rcpt"/>
</dbReference>
<comment type="similarity">
    <text evidence="2">Belongs to the methyl-accepting chemotaxis (MCP) protein family.</text>
</comment>
<dbReference type="SMART" id="SM00283">
    <property type="entry name" value="MA"/>
    <property type="match status" value="1"/>
</dbReference>
<dbReference type="PRINTS" id="PR00260">
    <property type="entry name" value="CHEMTRNSDUCR"/>
</dbReference>
<evidence type="ECO:0000256" key="1">
    <source>
        <dbReference type="ARBA" id="ARBA00023224"/>
    </source>
</evidence>
<dbReference type="GO" id="GO:0016020">
    <property type="term" value="C:membrane"/>
    <property type="evidence" value="ECO:0007669"/>
    <property type="project" value="InterPro"/>
</dbReference>
<dbReference type="PANTHER" id="PTHR32089">
    <property type="entry name" value="METHYL-ACCEPTING CHEMOTAXIS PROTEIN MCPB"/>
    <property type="match status" value="1"/>
</dbReference>
<dbReference type="PROSITE" id="PS50111">
    <property type="entry name" value="CHEMOTAXIS_TRANSDUC_2"/>
    <property type="match status" value="1"/>
</dbReference>
<feature type="transmembrane region" description="Helical" evidence="4">
    <location>
        <begin position="6"/>
        <end position="30"/>
    </location>
</feature>
<feature type="domain" description="Methyl-accepting transducer" evidence="5">
    <location>
        <begin position="278"/>
        <end position="536"/>
    </location>
</feature>
<keyword evidence="4" id="KW-0472">Membrane</keyword>
<feature type="domain" description="HAMP" evidence="6">
    <location>
        <begin position="205"/>
        <end position="259"/>
    </location>
</feature>
<evidence type="ECO:0000256" key="4">
    <source>
        <dbReference type="SAM" id="Phobius"/>
    </source>
</evidence>
<evidence type="ECO:0000259" key="5">
    <source>
        <dbReference type="PROSITE" id="PS50111"/>
    </source>
</evidence>
<evidence type="ECO:0000259" key="6">
    <source>
        <dbReference type="PROSITE" id="PS50885"/>
    </source>
</evidence>
<dbReference type="GO" id="GO:0004888">
    <property type="term" value="F:transmembrane signaling receptor activity"/>
    <property type="evidence" value="ECO:0007669"/>
    <property type="project" value="InterPro"/>
</dbReference>
<accession>A0A1V4SHH2</accession>
<gene>
    <name evidence="7" type="primary">mcpB_3</name>
    <name evidence="7" type="ORF">CLHUN_28680</name>
</gene>
<comment type="caution">
    <text evidence="7">The sequence shown here is derived from an EMBL/GenBank/DDBJ whole genome shotgun (WGS) entry which is preliminary data.</text>
</comment>
<dbReference type="SMART" id="SM00304">
    <property type="entry name" value="HAMP"/>
    <property type="match status" value="1"/>
</dbReference>
<dbReference type="GO" id="GO:0006935">
    <property type="term" value="P:chemotaxis"/>
    <property type="evidence" value="ECO:0007669"/>
    <property type="project" value="InterPro"/>
</dbReference>
<keyword evidence="8" id="KW-1185">Reference proteome</keyword>
<dbReference type="Gene3D" id="1.10.287.950">
    <property type="entry name" value="Methyl-accepting chemotaxis protein"/>
    <property type="match status" value="1"/>
</dbReference>
<dbReference type="Proteomes" id="UP000191554">
    <property type="component" value="Unassembled WGS sequence"/>
</dbReference>